<sequence>MIAMMILMRMSKNNVLANVVNLFDAIIFRDMSVYIVIILKKIQYIPRICFDGDFG</sequence>
<comment type="caution">
    <text evidence="1">The sequence shown here is derived from an EMBL/GenBank/DDBJ whole genome shotgun (WGS) entry which is preliminary data.</text>
</comment>
<evidence type="ECO:0000313" key="2">
    <source>
        <dbReference type="Proteomes" id="UP000215914"/>
    </source>
</evidence>
<gene>
    <name evidence="1" type="ORF">HanXRQr2_Chr04g0146131</name>
</gene>
<proteinExistence type="predicted"/>
<reference evidence="1" key="2">
    <citation type="submission" date="2020-06" db="EMBL/GenBank/DDBJ databases">
        <title>Helianthus annuus Genome sequencing and assembly Release 2.</title>
        <authorList>
            <person name="Gouzy J."/>
            <person name="Langlade N."/>
            <person name="Munos S."/>
        </authorList>
    </citation>
    <scope>NUCLEOTIDE SEQUENCE</scope>
    <source>
        <tissue evidence="1">Leaves</tissue>
    </source>
</reference>
<organism evidence="1 2">
    <name type="scientific">Helianthus annuus</name>
    <name type="common">Common sunflower</name>
    <dbReference type="NCBI Taxonomy" id="4232"/>
    <lineage>
        <taxon>Eukaryota</taxon>
        <taxon>Viridiplantae</taxon>
        <taxon>Streptophyta</taxon>
        <taxon>Embryophyta</taxon>
        <taxon>Tracheophyta</taxon>
        <taxon>Spermatophyta</taxon>
        <taxon>Magnoliopsida</taxon>
        <taxon>eudicotyledons</taxon>
        <taxon>Gunneridae</taxon>
        <taxon>Pentapetalae</taxon>
        <taxon>asterids</taxon>
        <taxon>campanulids</taxon>
        <taxon>Asterales</taxon>
        <taxon>Asteraceae</taxon>
        <taxon>Asteroideae</taxon>
        <taxon>Heliantheae alliance</taxon>
        <taxon>Heliantheae</taxon>
        <taxon>Helianthus</taxon>
    </lineage>
</organism>
<accession>A0A9K3NPZ7</accession>
<dbReference type="Gramene" id="mRNA:HanXRQr2_Chr04g0146131">
    <property type="protein sequence ID" value="CDS:HanXRQr2_Chr04g0146131.1"/>
    <property type="gene ID" value="HanXRQr2_Chr04g0146131"/>
</dbReference>
<keyword evidence="2" id="KW-1185">Reference proteome</keyword>
<dbReference type="EMBL" id="MNCJ02000319">
    <property type="protein sequence ID" value="KAF5808504.1"/>
    <property type="molecule type" value="Genomic_DNA"/>
</dbReference>
<reference evidence="1" key="1">
    <citation type="journal article" date="2017" name="Nature">
        <title>The sunflower genome provides insights into oil metabolism, flowering and Asterid evolution.</title>
        <authorList>
            <person name="Badouin H."/>
            <person name="Gouzy J."/>
            <person name="Grassa C.J."/>
            <person name="Murat F."/>
            <person name="Staton S.E."/>
            <person name="Cottret L."/>
            <person name="Lelandais-Briere C."/>
            <person name="Owens G.L."/>
            <person name="Carrere S."/>
            <person name="Mayjonade B."/>
            <person name="Legrand L."/>
            <person name="Gill N."/>
            <person name="Kane N.C."/>
            <person name="Bowers J.E."/>
            <person name="Hubner S."/>
            <person name="Bellec A."/>
            <person name="Berard A."/>
            <person name="Berges H."/>
            <person name="Blanchet N."/>
            <person name="Boniface M.C."/>
            <person name="Brunel D."/>
            <person name="Catrice O."/>
            <person name="Chaidir N."/>
            <person name="Claudel C."/>
            <person name="Donnadieu C."/>
            <person name="Faraut T."/>
            <person name="Fievet G."/>
            <person name="Helmstetter N."/>
            <person name="King M."/>
            <person name="Knapp S.J."/>
            <person name="Lai Z."/>
            <person name="Le Paslier M.C."/>
            <person name="Lippi Y."/>
            <person name="Lorenzon L."/>
            <person name="Mandel J.R."/>
            <person name="Marage G."/>
            <person name="Marchand G."/>
            <person name="Marquand E."/>
            <person name="Bret-Mestries E."/>
            <person name="Morien E."/>
            <person name="Nambeesan S."/>
            <person name="Nguyen T."/>
            <person name="Pegot-Espagnet P."/>
            <person name="Pouilly N."/>
            <person name="Raftis F."/>
            <person name="Sallet E."/>
            <person name="Schiex T."/>
            <person name="Thomas J."/>
            <person name="Vandecasteele C."/>
            <person name="Vares D."/>
            <person name="Vear F."/>
            <person name="Vautrin S."/>
            <person name="Crespi M."/>
            <person name="Mangin B."/>
            <person name="Burke J.M."/>
            <person name="Salse J."/>
            <person name="Munos S."/>
            <person name="Vincourt P."/>
            <person name="Rieseberg L.H."/>
            <person name="Langlade N.B."/>
        </authorList>
    </citation>
    <scope>NUCLEOTIDE SEQUENCE</scope>
    <source>
        <tissue evidence="1">Leaves</tissue>
    </source>
</reference>
<dbReference type="Proteomes" id="UP000215914">
    <property type="component" value="Unassembled WGS sequence"/>
</dbReference>
<name>A0A9K3NPZ7_HELAN</name>
<protein>
    <submittedName>
        <fullName evidence="1">Uncharacterized protein</fullName>
    </submittedName>
</protein>
<evidence type="ECO:0000313" key="1">
    <source>
        <dbReference type="EMBL" id="KAF5808504.1"/>
    </source>
</evidence>
<dbReference type="AlphaFoldDB" id="A0A9K3NPZ7"/>